<evidence type="ECO:0000313" key="2">
    <source>
        <dbReference type="EMBL" id="CAH9101759.1"/>
    </source>
</evidence>
<comment type="caution">
    <text evidence="2">The sequence shown here is derived from an EMBL/GenBank/DDBJ whole genome shotgun (WGS) entry which is preliminary data.</text>
</comment>
<sequence length="129" mass="14523">MNIDHGWGNYTISCLYNDEVKLEEFRRFHSLKVSGECIDDSCTSSLAKGQESINQTEEVDSNKNFGVIEVDNSLSDKEIGDNEHTPSTKATGKRIRDGAENENQSEDYESQTSTSKLKRIAQVKQEPMD</sequence>
<protein>
    <submittedName>
        <fullName evidence="2">Uncharacterized protein</fullName>
    </submittedName>
</protein>
<keyword evidence="3" id="KW-1185">Reference proteome</keyword>
<reference evidence="2" key="1">
    <citation type="submission" date="2022-07" db="EMBL/GenBank/DDBJ databases">
        <authorList>
            <person name="Macas J."/>
            <person name="Novak P."/>
            <person name="Neumann P."/>
        </authorList>
    </citation>
    <scope>NUCLEOTIDE SEQUENCE</scope>
</reference>
<dbReference type="AlphaFoldDB" id="A0AAV0DKC2"/>
<organism evidence="2 3">
    <name type="scientific">Cuscuta epithymum</name>
    <dbReference type="NCBI Taxonomy" id="186058"/>
    <lineage>
        <taxon>Eukaryota</taxon>
        <taxon>Viridiplantae</taxon>
        <taxon>Streptophyta</taxon>
        <taxon>Embryophyta</taxon>
        <taxon>Tracheophyta</taxon>
        <taxon>Spermatophyta</taxon>
        <taxon>Magnoliopsida</taxon>
        <taxon>eudicotyledons</taxon>
        <taxon>Gunneridae</taxon>
        <taxon>Pentapetalae</taxon>
        <taxon>asterids</taxon>
        <taxon>lamiids</taxon>
        <taxon>Solanales</taxon>
        <taxon>Convolvulaceae</taxon>
        <taxon>Cuscuteae</taxon>
        <taxon>Cuscuta</taxon>
        <taxon>Cuscuta subgen. Cuscuta</taxon>
    </lineage>
</organism>
<feature type="compositionally biased region" description="Basic and acidic residues" evidence="1">
    <location>
        <begin position="74"/>
        <end position="86"/>
    </location>
</feature>
<accession>A0AAV0DKC2</accession>
<dbReference type="EMBL" id="CAMAPF010000113">
    <property type="protein sequence ID" value="CAH9101759.1"/>
    <property type="molecule type" value="Genomic_DNA"/>
</dbReference>
<evidence type="ECO:0000313" key="3">
    <source>
        <dbReference type="Proteomes" id="UP001152523"/>
    </source>
</evidence>
<dbReference type="Proteomes" id="UP001152523">
    <property type="component" value="Unassembled WGS sequence"/>
</dbReference>
<feature type="region of interest" description="Disordered" evidence="1">
    <location>
        <begin position="72"/>
        <end position="129"/>
    </location>
</feature>
<name>A0AAV0DKC2_9ASTE</name>
<evidence type="ECO:0000256" key="1">
    <source>
        <dbReference type="SAM" id="MobiDB-lite"/>
    </source>
</evidence>
<gene>
    <name evidence="2" type="ORF">CEPIT_LOCUS15714</name>
</gene>
<proteinExistence type="predicted"/>